<reference evidence="4" key="1">
    <citation type="submission" date="2018-10" db="EMBL/GenBank/DDBJ databases">
        <title>FDA dAtabase for Regulatory Grade micrObial Sequences (FDA-ARGOS): Supporting development and validation of Infectious Disease Dx tests.</title>
        <authorList>
            <person name="Minogue T."/>
            <person name="Wolcott M."/>
            <person name="Wasieloski L."/>
            <person name="Aguilar W."/>
            <person name="Moore D."/>
            <person name="Tallon L."/>
            <person name="Sadzewicz L."/>
            <person name="Sengamalay N."/>
            <person name="Ott S."/>
            <person name="Godinez A."/>
            <person name="Nagaraj S."/>
            <person name="Vavikolanu K."/>
            <person name="Vyas G."/>
            <person name="Nadendla S."/>
            <person name="George J."/>
            <person name="Sichtig H."/>
        </authorList>
    </citation>
    <scope>NUCLEOTIDE SEQUENCE [LARGE SCALE GENOMIC DNA]</scope>
    <source>
        <strain evidence="4">FDAARGOS_343</strain>
    </source>
</reference>
<dbReference type="EMBL" id="RIBP01000004">
    <property type="protein sequence ID" value="TRZ36177.1"/>
    <property type="molecule type" value="Genomic_DNA"/>
</dbReference>
<dbReference type="PANTHER" id="PTHR33745">
    <property type="entry name" value="RSBT ANTAGONIST PROTEIN RSBS-RELATED"/>
    <property type="match status" value="1"/>
</dbReference>
<dbReference type="InterPro" id="IPR002645">
    <property type="entry name" value="STAS_dom"/>
</dbReference>
<comment type="caution">
    <text evidence="3">The sequence shown here is derived from an EMBL/GenBank/DDBJ whole genome shotgun (WGS) entry which is preliminary data.</text>
</comment>
<dbReference type="CDD" id="cd07041">
    <property type="entry name" value="STAS_RsbR_RsbS_like"/>
    <property type="match status" value="1"/>
</dbReference>
<dbReference type="PROSITE" id="PS50801">
    <property type="entry name" value="STAS"/>
    <property type="match status" value="1"/>
</dbReference>
<dbReference type="InterPro" id="IPR051932">
    <property type="entry name" value="Bact_StressResp_Reg"/>
</dbReference>
<evidence type="ECO:0000313" key="3">
    <source>
        <dbReference type="EMBL" id="TRZ36177.1"/>
    </source>
</evidence>
<sequence>MVENIKHLGNILLQQKREIAWTVHERRLEGESLETLKAIRHVEEELLKLRAHFISLFGQSLLNQMDFEGSLKMFANWGINTGASLSAQGVPLDEALKDVAFYRRAIWEVLKKEIKEKAFSIDEVFEVKDIIDPLLDYALYNFSLSYVDSYTNTLNNSRRAFLELSVPVVPITKDIAILPLIGDIDTERAQLLMEETLIKTRDMGINHLIIDISGVVIIDTMVANELFKLMDGLRLLGIATIFSGVRPEIAQTMVNLGLNTKDLVTRASLRQALALLERESII</sequence>
<gene>
    <name evidence="3" type="ORF">CEQ21_11340</name>
</gene>
<proteinExistence type="predicted"/>
<accession>A0A553SGR2</accession>
<keyword evidence="1" id="KW-0597">Phosphoprotein</keyword>
<dbReference type="AlphaFoldDB" id="A0A553SGR2"/>
<dbReference type="PANTHER" id="PTHR33745:SF3">
    <property type="entry name" value="RSBT CO-ANTAGONIST PROTEIN RSBRC"/>
    <property type="match status" value="1"/>
</dbReference>
<dbReference type="Gene3D" id="3.30.750.24">
    <property type="entry name" value="STAS domain"/>
    <property type="match status" value="1"/>
</dbReference>
<evidence type="ECO:0000259" key="2">
    <source>
        <dbReference type="PROSITE" id="PS50801"/>
    </source>
</evidence>
<protein>
    <submittedName>
        <fullName evidence="3">STAS domain-containing protein</fullName>
    </submittedName>
</protein>
<evidence type="ECO:0000313" key="4">
    <source>
        <dbReference type="Proteomes" id="UP000319837"/>
    </source>
</evidence>
<dbReference type="SUPFAM" id="SSF52091">
    <property type="entry name" value="SpoIIaa-like"/>
    <property type="match status" value="1"/>
</dbReference>
<evidence type="ECO:0000256" key="1">
    <source>
        <dbReference type="ARBA" id="ARBA00022553"/>
    </source>
</evidence>
<dbReference type="Pfam" id="PF01740">
    <property type="entry name" value="STAS"/>
    <property type="match status" value="1"/>
</dbReference>
<dbReference type="InterPro" id="IPR036513">
    <property type="entry name" value="STAS_dom_sf"/>
</dbReference>
<organism evidence="3 4">
    <name type="scientific">Niallia circulans</name>
    <name type="common">Bacillus circulans</name>
    <dbReference type="NCBI Taxonomy" id="1397"/>
    <lineage>
        <taxon>Bacteria</taxon>
        <taxon>Bacillati</taxon>
        <taxon>Bacillota</taxon>
        <taxon>Bacilli</taxon>
        <taxon>Bacillales</taxon>
        <taxon>Bacillaceae</taxon>
        <taxon>Niallia</taxon>
    </lineage>
</organism>
<dbReference type="Proteomes" id="UP000319837">
    <property type="component" value="Unassembled WGS sequence"/>
</dbReference>
<dbReference type="RefSeq" id="WP_185767237.1">
    <property type="nucleotide sequence ID" value="NZ_RIBP01000004.1"/>
</dbReference>
<name>A0A553SGR2_NIACI</name>
<feature type="domain" description="STAS" evidence="2">
    <location>
        <begin position="165"/>
        <end position="276"/>
    </location>
</feature>